<proteinExistence type="predicted"/>
<name>A0AAE1E835_9GAST</name>
<protein>
    <submittedName>
        <fullName evidence="1">Uncharacterized protein</fullName>
    </submittedName>
</protein>
<evidence type="ECO:0000313" key="2">
    <source>
        <dbReference type="Proteomes" id="UP001283361"/>
    </source>
</evidence>
<gene>
    <name evidence="1" type="ORF">RRG08_055081</name>
</gene>
<dbReference type="Proteomes" id="UP001283361">
    <property type="component" value="Unassembled WGS sequence"/>
</dbReference>
<reference evidence="1" key="1">
    <citation type="journal article" date="2023" name="G3 (Bethesda)">
        <title>A reference genome for the long-term kleptoplast-retaining sea slug Elysia crispata morphotype clarki.</title>
        <authorList>
            <person name="Eastman K.E."/>
            <person name="Pendleton A.L."/>
            <person name="Shaikh M.A."/>
            <person name="Suttiyut T."/>
            <person name="Ogas R."/>
            <person name="Tomko P."/>
            <person name="Gavelis G."/>
            <person name="Widhalm J.R."/>
            <person name="Wisecaver J.H."/>
        </authorList>
    </citation>
    <scope>NUCLEOTIDE SEQUENCE</scope>
    <source>
        <strain evidence="1">ECLA1</strain>
    </source>
</reference>
<dbReference type="AlphaFoldDB" id="A0AAE1E835"/>
<accession>A0AAE1E835</accession>
<dbReference type="EMBL" id="JAWDGP010000819">
    <property type="protein sequence ID" value="KAK3797025.1"/>
    <property type="molecule type" value="Genomic_DNA"/>
</dbReference>
<sequence>MLLDRTIVLFFHYTVGNNTIPRKFPYAKSDSVLHDNNASWFLWISRPLCGRTAISWTTDIYRSRSFTEAKELSVLKQSPDCSVLFSHGVFSSSQGEEFPRQLDMATHRAGR</sequence>
<keyword evidence="2" id="KW-1185">Reference proteome</keyword>
<comment type="caution">
    <text evidence="1">The sequence shown here is derived from an EMBL/GenBank/DDBJ whole genome shotgun (WGS) entry which is preliminary data.</text>
</comment>
<organism evidence="1 2">
    <name type="scientific">Elysia crispata</name>
    <name type="common">lettuce slug</name>
    <dbReference type="NCBI Taxonomy" id="231223"/>
    <lineage>
        <taxon>Eukaryota</taxon>
        <taxon>Metazoa</taxon>
        <taxon>Spiralia</taxon>
        <taxon>Lophotrochozoa</taxon>
        <taxon>Mollusca</taxon>
        <taxon>Gastropoda</taxon>
        <taxon>Heterobranchia</taxon>
        <taxon>Euthyneura</taxon>
        <taxon>Panpulmonata</taxon>
        <taxon>Sacoglossa</taxon>
        <taxon>Placobranchoidea</taxon>
        <taxon>Plakobranchidae</taxon>
        <taxon>Elysia</taxon>
    </lineage>
</organism>
<evidence type="ECO:0000313" key="1">
    <source>
        <dbReference type="EMBL" id="KAK3797025.1"/>
    </source>
</evidence>